<dbReference type="GO" id="GO:0008716">
    <property type="term" value="F:D-alanine-D-alanine ligase activity"/>
    <property type="evidence" value="ECO:0007669"/>
    <property type="project" value="InterPro"/>
</dbReference>
<evidence type="ECO:0000313" key="6">
    <source>
        <dbReference type="Proteomes" id="UP000001477"/>
    </source>
</evidence>
<evidence type="ECO:0000313" key="5">
    <source>
        <dbReference type="EMBL" id="ACR76409.1"/>
    </source>
</evidence>
<reference evidence="5 6" key="1">
    <citation type="journal article" date="2009" name="Proc. Natl. Acad. Sci. U.S.A.">
        <title>Characterizing a model human gut microbiota composed of members of its two dominant bacterial phyla.</title>
        <authorList>
            <person name="Mahowald M.A."/>
            <person name="Rey F.E."/>
            <person name="Seedorf H."/>
            <person name="Turnbaugh P.J."/>
            <person name="Fulton R.S."/>
            <person name="Wollam A."/>
            <person name="Shah N."/>
            <person name="Wang C."/>
            <person name="Magrini V."/>
            <person name="Wilson R.K."/>
            <person name="Cantarel B.L."/>
            <person name="Coutinho P.M."/>
            <person name="Henrissat B."/>
            <person name="Crock L.W."/>
            <person name="Russell A."/>
            <person name="Verberkmoes N.C."/>
            <person name="Hettich R.L."/>
            <person name="Gordon J.I."/>
        </authorList>
    </citation>
    <scope>NUCLEOTIDE SEQUENCE [LARGE SCALE GENOMIC DNA]</scope>
    <source>
        <strain evidence="6">ATCC 33656 / DSM 3377 / JCM 17463 / KCTC 5835 / LMG 30912 / VPI 0990</strain>
    </source>
</reference>
<dbReference type="RefSeq" id="WP_012743494.1">
    <property type="nucleotide sequence ID" value="NC_012781.1"/>
</dbReference>
<keyword evidence="3" id="KW-0067">ATP-binding</keyword>
<organism evidence="5 6">
    <name type="scientific">Agathobacter rectalis (strain ATCC 33656 / DSM 3377 / JCM 17463 / KCTC 5835 / VPI 0990)</name>
    <name type="common">Eubacterium rectale</name>
    <dbReference type="NCBI Taxonomy" id="515619"/>
    <lineage>
        <taxon>Bacteria</taxon>
        <taxon>Bacillati</taxon>
        <taxon>Bacillota</taxon>
        <taxon>Clostridia</taxon>
        <taxon>Lachnospirales</taxon>
        <taxon>Lachnospiraceae</taxon>
        <taxon>Agathobacter</taxon>
    </lineage>
</organism>
<evidence type="ECO:0000259" key="4">
    <source>
        <dbReference type="PROSITE" id="PS50975"/>
    </source>
</evidence>
<gene>
    <name evidence="5" type="ordered locus">EUBREC_2678</name>
</gene>
<protein>
    <submittedName>
        <fullName evidence="5">D-ala D-alanine ligase</fullName>
    </submittedName>
</protein>
<comment type="similarity">
    <text evidence="1">Belongs to the D-alanine--D-alanine ligase family.</text>
</comment>
<name>C4ZGY7_AGARV</name>
<dbReference type="InterPro" id="IPR013815">
    <property type="entry name" value="ATP_grasp_subdomain_1"/>
</dbReference>
<dbReference type="InterPro" id="IPR011095">
    <property type="entry name" value="Dala_Dala_lig_C"/>
</dbReference>
<dbReference type="PROSITE" id="PS50975">
    <property type="entry name" value="ATP_GRASP"/>
    <property type="match status" value="1"/>
</dbReference>
<dbReference type="InterPro" id="IPR011761">
    <property type="entry name" value="ATP-grasp"/>
</dbReference>
<feature type="domain" description="ATP-grasp" evidence="4">
    <location>
        <begin position="117"/>
        <end position="325"/>
    </location>
</feature>
<evidence type="ECO:0000256" key="2">
    <source>
        <dbReference type="ARBA" id="ARBA00022598"/>
    </source>
</evidence>
<dbReference type="Gene3D" id="3.30.470.20">
    <property type="entry name" value="ATP-grasp fold, B domain"/>
    <property type="match status" value="1"/>
</dbReference>
<dbReference type="GO" id="GO:0005524">
    <property type="term" value="F:ATP binding"/>
    <property type="evidence" value="ECO:0007669"/>
    <property type="project" value="UniProtKB-UniRule"/>
</dbReference>
<dbReference type="Gene3D" id="3.30.1490.20">
    <property type="entry name" value="ATP-grasp fold, A domain"/>
    <property type="match status" value="1"/>
</dbReference>
<dbReference type="PANTHER" id="PTHR23132:SF23">
    <property type="entry name" value="D-ALANINE--D-ALANINE LIGASE B"/>
    <property type="match status" value="1"/>
</dbReference>
<dbReference type="HOGENOM" id="CLU_039268_2_1_9"/>
<keyword evidence="3" id="KW-0547">Nucleotide-binding</keyword>
<dbReference type="GO" id="GO:0046872">
    <property type="term" value="F:metal ion binding"/>
    <property type="evidence" value="ECO:0007669"/>
    <property type="project" value="InterPro"/>
</dbReference>
<evidence type="ECO:0000256" key="1">
    <source>
        <dbReference type="ARBA" id="ARBA00010871"/>
    </source>
</evidence>
<dbReference type="SUPFAM" id="SSF56059">
    <property type="entry name" value="Glutathione synthetase ATP-binding domain-like"/>
    <property type="match status" value="1"/>
</dbReference>
<dbReference type="AlphaFoldDB" id="C4ZGY7"/>
<dbReference type="Gene3D" id="3.40.50.20">
    <property type="match status" value="1"/>
</dbReference>
<dbReference type="Pfam" id="PF07478">
    <property type="entry name" value="Dala_Dala_lig_C"/>
    <property type="match status" value="1"/>
</dbReference>
<dbReference type="STRING" id="515619.EUBREC_2678"/>
<dbReference type="PaxDb" id="515619-EUBREC_2678"/>
<accession>C4ZGY7</accession>
<proteinExistence type="inferred from homology"/>
<sequence>MKFLIICDYRENFVDYSRANTNKMYNDHPSQKNITEIMDAIKSLGYNCDYFGGIPELIHAIDTNQSFDDSIFLNFSDGMDEDYSRIQAPALLEILNVPYSGSGVFPSALMNNKHFCKKALLNLGIRMPKSCIVNHDFPLNCAQLRKWKYPLFVKPNCEGSSLGISNDCVCHTIDEVIKKCNKLLMDFQEIIIEEYVEGIDVTNYLIGNNASYYINSIVTAKLFDESSYAIYGINEKQNKLRTLFIDDEYIPTNLVEAIKRQSILIAQTLGVHDICRIDYRVNVSKQEFDFIEINSAPRFSSTSEIGFIAQKNNILFSKMVQYYLTTVLDRLT</sequence>
<dbReference type="EMBL" id="CP001107">
    <property type="protein sequence ID" value="ACR76409.1"/>
    <property type="molecule type" value="Genomic_DNA"/>
</dbReference>
<dbReference type="PANTHER" id="PTHR23132">
    <property type="entry name" value="D-ALANINE--D-ALANINE LIGASE"/>
    <property type="match status" value="1"/>
</dbReference>
<dbReference type="KEGG" id="ere:EUBREC_2678"/>
<dbReference type="Proteomes" id="UP000001477">
    <property type="component" value="Chromosome"/>
</dbReference>
<keyword evidence="2 5" id="KW-0436">Ligase</keyword>
<evidence type="ECO:0000256" key="3">
    <source>
        <dbReference type="PROSITE-ProRule" id="PRU00409"/>
    </source>
</evidence>